<evidence type="ECO:0000313" key="10">
    <source>
        <dbReference type="Proteomes" id="UP000606786"/>
    </source>
</evidence>
<dbReference type="Gene3D" id="2.170.140.10">
    <property type="entry name" value="Chitin binding domain"/>
    <property type="match status" value="3"/>
</dbReference>
<dbReference type="PROSITE" id="PS50940">
    <property type="entry name" value="CHIT_BIND_II"/>
    <property type="match status" value="3"/>
</dbReference>
<dbReference type="InterPro" id="IPR051940">
    <property type="entry name" value="Chitin_bind-dev_reg"/>
</dbReference>
<evidence type="ECO:0000256" key="1">
    <source>
        <dbReference type="ARBA" id="ARBA00022669"/>
    </source>
</evidence>
<keyword evidence="10" id="KW-1185">Reference proteome</keyword>
<dbReference type="SUPFAM" id="SSF57625">
    <property type="entry name" value="Invertebrate chitin-binding proteins"/>
    <property type="match status" value="3"/>
</dbReference>
<dbReference type="OrthoDB" id="6020543at2759"/>
<accession>A0A811V433</accession>
<organism evidence="9 10">
    <name type="scientific">Ceratitis capitata</name>
    <name type="common">Mediterranean fruit fly</name>
    <name type="synonym">Tephritis capitata</name>
    <dbReference type="NCBI Taxonomy" id="7213"/>
    <lineage>
        <taxon>Eukaryota</taxon>
        <taxon>Metazoa</taxon>
        <taxon>Ecdysozoa</taxon>
        <taxon>Arthropoda</taxon>
        <taxon>Hexapoda</taxon>
        <taxon>Insecta</taxon>
        <taxon>Pterygota</taxon>
        <taxon>Neoptera</taxon>
        <taxon>Endopterygota</taxon>
        <taxon>Diptera</taxon>
        <taxon>Brachycera</taxon>
        <taxon>Muscomorpha</taxon>
        <taxon>Tephritoidea</taxon>
        <taxon>Tephritidae</taxon>
        <taxon>Ceratitis</taxon>
        <taxon>Ceratitis</taxon>
    </lineage>
</organism>
<feature type="region of interest" description="Disordered" evidence="6">
    <location>
        <begin position="80"/>
        <end position="128"/>
    </location>
</feature>
<dbReference type="PANTHER" id="PTHR23301:SF0">
    <property type="entry name" value="CHITIN-BINDING TYPE-2 DOMAIN-CONTAINING PROTEIN-RELATED"/>
    <property type="match status" value="1"/>
</dbReference>
<feature type="domain" description="Chitin-binding type-2" evidence="8">
    <location>
        <begin position="25"/>
        <end position="80"/>
    </location>
</feature>
<dbReference type="PANTHER" id="PTHR23301">
    <property type="entry name" value="CHITIN BINDING PERITROPHIN-A"/>
    <property type="match status" value="1"/>
</dbReference>
<evidence type="ECO:0000256" key="3">
    <source>
        <dbReference type="ARBA" id="ARBA00022737"/>
    </source>
</evidence>
<reference evidence="9" key="1">
    <citation type="submission" date="2020-11" db="EMBL/GenBank/DDBJ databases">
        <authorList>
            <person name="Whitehead M."/>
        </authorList>
    </citation>
    <scope>NUCLEOTIDE SEQUENCE</scope>
    <source>
        <strain evidence="9">EGII</strain>
    </source>
</reference>
<dbReference type="InterPro" id="IPR036508">
    <property type="entry name" value="Chitin-bd_dom_sf"/>
</dbReference>
<dbReference type="EMBL" id="CAJHJT010000034">
    <property type="protein sequence ID" value="CAD7005125.1"/>
    <property type="molecule type" value="Genomic_DNA"/>
</dbReference>
<comment type="caution">
    <text evidence="9">The sequence shown here is derived from an EMBL/GenBank/DDBJ whole genome shotgun (WGS) entry which is preliminary data.</text>
</comment>
<evidence type="ECO:0000256" key="7">
    <source>
        <dbReference type="SAM" id="SignalP"/>
    </source>
</evidence>
<evidence type="ECO:0000256" key="4">
    <source>
        <dbReference type="ARBA" id="ARBA00023157"/>
    </source>
</evidence>
<keyword evidence="3" id="KW-0677">Repeat</keyword>
<feature type="chain" id="PRO_5032329796" evidence="7">
    <location>
        <begin position="23"/>
        <end position="265"/>
    </location>
</feature>
<evidence type="ECO:0000259" key="8">
    <source>
        <dbReference type="PROSITE" id="PS50940"/>
    </source>
</evidence>
<feature type="domain" description="Chitin-binding type-2" evidence="8">
    <location>
        <begin position="204"/>
        <end position="260"/>
    </location>
</feature>
<keyword evidence="2 7" id="KW-0732">Signal</keyword>
<feature type="domain" description="Chitin-binding type-2" evidence="8">
    <location>
        <begin position="139"/>
        <end position="199"/>
    </location>
</feature>
<protein>
    <submittedName>
        <fullName evidence="9">(Mediterranean fruit fly) hypothetical protein</fullName>
    </submittedName>
</protein>
<dbReference type="Pfam" id="PF01607">
    <property type="entry name" value="CBM_14"/>
    <property type="match status" value="3"/>
</dbReference>
<dbReference type="AlphaFoldDB" id="A0A811V433"/>
<dbReference type="GO" id="GO:0005576">
    <property type="term" value="C:extracellular region"/>
    <property type="evidence" value="ECO:0007669"/>
    <property type="project" value="InterPro"/>
</dbReference>
<dbReference type="Proteomes" id="UP000606786">
    <property type="component" value="Unassembled WGS sequence"/>
</dbReference>
<keyword evidence="4" id="KW-1015">Disulfide bond</keyword>
<dbReference type="GO" id="GO:0008061">
    <property type="term" value="F:chitin binding"/>
    <property type="evidence" value="ECO:0007669"/>
    <property type="project" value="UniProtKB-KW"/>
</dbReference>
<evidence type="ECO:0000256" key="2">
    <source>
        <dbReference type="ARBA" id="ARBA00022729"/>
    </source>
</evidence>
<feature type="compositionally biased region" description="Low complexity" evidence="6">
    <location>
        <begin position="97"/>
        <end position="128"/>
    </location>
</feature>
<dbReference type="InterPro" id="IPR002557">
    <property type="entry name" value="Chitin-bd_dom"/>
</dbReference>
<evidence type="ECO:0000256" key="6">
    <source>
        <dbReference type="SAM" id="MobiDB-lite"/>
    </source>
</evidence>
<keyword evidence="1" id="KW-0147">Chitin-binding</keyword>
<dbReference type="SMART" id="SM00494">
    <property type="entry name" value="ChtBD2"/>
    <property type="match status" value="3"/>
</dbReference>
<name>A0A811V433_CERCA</name>
<feature type="compositionally biased region" description="Acidic residues" evidence="6">
    <location>
        <begin position="80"/>
        <end position="96"/>
    </location>
</feature>
<keyword evidence="5" id="KW-0325">Glycoprotein</keyword>
<evidence type="ECO:0000256" key="5">
    <source>
        <dbReference type="ARBA" id="ARBA00023180"/>
    </source>
</evidence>
<evidence type="ECO:0000313" key="9">
    <source>
        <dbReference type="EMBL" id="CAD7005125.1"/>
    </source>
</evidence>
<feature type="signal peptide" evidence="7">
    <location>
        <begin position="1"/>
        <end position="22"/>
    </location>
</feature>
<proteinExistence type="predicted"/>
<gene>
    <name evidence="9" type="ORF">CCAP1982_LOCUS13487</name>
</gene>
<sequence>MRCEIMSISIIFLVLLVSATRADTFEECENAPDDTFVSSLESCQMYIYCNGDDSYSGECDEGQYFDGDACDAAENVYCPLDDESETDPEEPEEPDEPSVTSTSTTTTTVMTTLTPQTATTNTGSSTSTLEPMAIAPVVREQCPSTDDLNEIVLLANTQSCTMYYLCYHGYPIEMRCTDNLHFNIQTAKCDFPENVHCMIDRPNANKCLPHVTDFFPHPEKCNYFYYCIKGFLTVQQCPFYYGWDIERRSCVFLGQAKCVEGSKRT</sequence>